<dbReference type="OrthoDB" id="436862at2759"/>
<gene>
    <name evidence="3" type="ORF">SNAT2548_LOCUS5739</name>
</gene>
<evidence type="ECO:0000256" key="1">
    <source>
        <dbReference type="SAM" id="MobiDB-lite"/>
    </source>
</evidence>
<comment type="caution">
    <text evidence="3">The sequence shown here is derived from an EMBL/GenBank/DDBJ whole genome shotgun (WGS) entry which is preliminary data.</text>
</comment>
<feature type="chain" id="PRO_5032618456" evidence="2">
    <location>
        <begin position="28"/>
        <end position="784"/>
    </location>
</feature>
<keyword evidence="4" id="KW-1185">Reference proteome</keyword>
<feature type="signal peptide" evidence="2">
    <location>
        <begin position="1"/>
        <end position="27"/>
    </location>
</feature>
<feature type="region of interest" description="Disordered" evidence="1">
    <location>
        <begin position="632"/>
        <end position="655"/>
    </location>
</feature>
<protein>
    <submittedName>
        <fullName evidence="3">Uncharacterized protein</fullName>
    </submittedName>
</protein>
<evidence type="ECO:0000313" key="3">
    <source>
        <dbReference type="EMBL" id="CAE7198460.1"/>
    </source>
</evidence>
<keyword evidence="2" id="KW-0732">Signal</keyword>
<organism evidence="3 4">
    <name type="scientific">Symbiodinium natans</name>
    <dbReference type="NCBI Taxonomy" id="878477"/>
    <lineage>
        <taxon>Eukaryota</taxon>
        <taxon>Sar</taxon>
        <taxon>Alveolata</taxon>
        <taxon>Dinophyceae</taxon>
        <taxon>Suessiales</taxon>
        <taxon>Symbiodiniaceae</taxon>
        <taxon>Symbiodinium</taxon>
    </lineage>
</organism>
<sequence length="784" mass="86520">MATSMRRCASWMSVASWLLLATPKSLTVLVPPPGASLSLASRVGRVAGKAGPECPELSRRRQVGKAWKMPRARFRWSSGDGWLRALCMLEDRYGDRYDVSRMDEAWWKAHVKGAFSKLDVTCRHCGHRSRSMWVNNLRKGQSPGCFCNGGVPWSSPAGRARCLEMIWARYGGQYDVRRMDEAWWKAHVQDCNSKLDVTCRHCGHRSRSTWVQGLQQGTAPGCFCNGGVPWSSPAGRARCLEMIWERYGGQYDVRRMDEAWWKAHVKDQTSKLDVTCRYCGHRSRRTSVSNLQKGRSPGCFCNGGVPWSSPAGRARCLEIIWERYGGQYDVRRMDEAWWKAHVKRVDSKLDVTCRHCGHRSRSTKLNNLQQGQSPGCLCSRKTEGKLMRWLAQNFSQFDVTSQVRGCTSPASNRTLPFDFGLNNDTILIELDGNIGHFGLGWGGSEDDGGVPQRDHFKEQWALRNGRTVVRLLQEDVHSDSWDWKSFVTSTIQHSIRNSRACVLTQDAVEYKSGIYSQLRGGLHCQVGHFRTSRGDRIPYLAYAAEAWLSYAALRYARAGVPSWAEAPLRDFLERGAGQTSAQVADQSDTIPVMVPAGVVAGQPLTVTQPDGSNFVITVPEGALPGTVLQVRRPAVSTPPPPSASQPPPSADAAGSQQKIMLNISVPAGVQPGQLLGVKVPDGRELTVEVPSGAGRELQLEFDPQAGRLTVVPTASPKHLADPDNSAEAEVFSVPVPPDGRPGQLIHVQVPDGRKLPITLPEGKKPGDQFLVRLNSGGGHLTLSE</sequence>
<dbReference type="EMBL" id="CAJNDS010000369">
    <property type="protein sequence ID" value="CAE7198460.1"/>
    <property type="molecule type" value="Genomic_DNA"/>
</dbReference>
<dbReference type="AlphaFoldDB" id="A0A812J3S0"/>
<evidence type="ECO:0000313" key="4">
    <source>
        <dbReference type="Proteomes" id="UP000604046"/>
    </source>
</evidence>
<accession>A0A812J3S0</accession>
<name>A0A812J3S0_9DINO</name>
<reference evidence="3" key="1">
    <citation type="submission" date="2021-02" db="EMBL/GenBank/DDBJ databases">
        <authorList>
            <person name="Dougan E. K."/>
            <person name="Rhodes N."/>
            <person name="Thang M."/>
            <person name="Chan C."/>
        </authorList>
    </citation>
    <scope>NUCLEOTIDE SEQUENCE</scope>
</reference>
<dbReference type="Proteomes" id="UP000604046">
    <property type="component" value="Unassembled WGS sequence"/>
</dbReference>
<proteinExistence type="predicted"/>
<feature type="compositionally biased region" description="Pro residues" evidence="1">
    <location>
        <begin position="636"/>
        <end position="649"/>
    </location>
</feature>
<evidence type="ECO:0000256" key="2">
    <source>
        <dbReference type="SAM" id="SignalP"/>
    </source>
</evidence>